<dbReference type="EMBL" id="KL197732">
    <property type="protein sequence ID" value="KDQ53727.1"/>
    <property type="molecule type" value="Genomic_DNA"/>
</dbReference>
<protein>
    <recommendedName>
        <fullName evidence="2">F-box domain-containing protein</fullName>
    </recommendedName>
</protein>
<dbReference type="HOGENOM" id="CLU_020218_0_0_1"/>
<dbReference type="SUPFAM" id="SSF52047">
    <property type="entry name" value="RNI-like"/>
    <property type="match status" value="1"/>
</dbReference>
<organism evidence="3 4">
    <name type="scientific">Jaapia argillacea MUCL 33604</name>
    <dbReference type="NCBI Taxonomy" id="933084"/>
    <lineage>
        <taxon>Eukaryota</taxon>
        <taxon>Fungi</taxon>
        <taxon>Dikarya</taxon>
        <taxon>Basidiomycota</taxon>
        <taxon>Agaricomycotina</taxon>
        <taxon>Agaricomycetes</taxon>
        <taxon>Agaricomycetidae</taxon>
        <taxon>Jaapiales</taxon>
        <taxon>Jaapiaceae</taxon>
        <taxon>Jaapia</taxon>
    </lineage>
</organism>
<dbReference type="OrthoDB" id="3270296at2759"/>
<keyword evidence="4" id="KW-1185">Reference proteome</keyword>
<dbReference type="InterPro" id="IPR032675">
    <property type="entry name" value="LRR_dom_sf"/>
</dbReference>
<accession>A0A067PQY9</accession>
<dbReference type="InterPro" id="IPR001810">
    <property type="entry name" value="F-box_dom"/>
</dbReference>
<evidence type="ECO:0000259" key="2">
    <source>
        <dbReference type="PROSITE" id="PS50181"/>
    </source>
</evidence>
<evidence type="ECO:0000256" key="1">
    <source>
        <dbReference type="SAM" id="MobiDB-lite"/>
    </source>
</evidence>
<feature type="domain" description="F-box" evidence="2">
    <location>
        <begin position="86"/>
        <end position="134"/>
    </location>
</feature>
<proteinExistence type="predicted"/>
<gene>
    <name evidence="3" type="ORF">JAAARDRAFT_136652</name>
</gene>
<dbReference type="Proteomes" id="UP000027265">
    <property type="component" value="Unassembled WGS sequence"/>
</dbReference>
<feature type="compositionally biased region" description="Polar residues" evidence="1">
    <location>
        <begin position="1"/>
        <end position="11"/>
    </location>
</feature>
<dbReference type="STRING" id="933084.A0A067PQY9"/>
<reference evidence="4" key="1">
    <citation type="journal article" date="2014" name="Proc. Natl. Acad. Sci. U.S.A.">
        <title>Extensive sampling of basidiomycete genomes demonstrates inadequacy of the white-rot/brown-rot paradigm for wood decay fungi.</title>
        <authorList>
            <person name="Riley R."/>
            <person name="Salamov A.A."/>
            <person name="Brown D.W."/>
            <person name="Nagy L.G."/>
            <person name="Floudas D."/>
            <person name="Held B.W."/>
            <person name="Levasseur A."/>
            <person name="Lombard V."/>
            <person name="Morin E."/>
            <person name="Otillar R."/>
            <person name="Lindquist E.A."/>
            <person name="Sun H."/>
            <person name="LaButti K.M."/>
            <person name="Schmutz J."/>
            <person name="Jabbour D."/>
            <person name="Luo H."/>
            <person name="Baker S.E."/>
            <person name="Pisabarro A.G."/>
            <person name="Walton J.D."/>
            <person name="Blanchette R.A."/>
            <person name="Henrissat B."/>
            <person name="Martin F."/>
            <person name="Cullen D."/>
            <person name="Hibbett D.S."/>
            <person name="Grigoriev I.V."/>
        </authorList>
    </citation>
    <scope>NUCLEOTIDE SEQUENCE [LARGE SCALE GENOMIC DNA]</scope>
    <source>
        <strain evidence="4">MUCL 33604</strain>
    </source>
</reference>
<sequence>MSVRVKSSCNSLAKGRPRRPIQPVDTNLQSYDRTDPFTAFNVLRKLLAGLVSRIGGCQYKLTPQEHKLSIHLLSIVEPFVGLSPSQRTITQQPTEILDAIVYHLDSKRDLLALGLTCRRLHGIVFPRHYDYRIIRCKVSSIRVWNHLVVHKSLARNVRRLEILDERSSGHEFIPRGILTSDTDLESTDDELGMHVKQERYLVAALLKMTALQSFIWSCNHSPMCIDDVWPTLMKFQSLREVEINDNLVFSGSRREEGASEPTTKARMLDLKNVSLRATKHSYGSTKNPDLIRIFNLLNQCPILESLSVGYDRPNGIGYSNPLADNFFLCGRWPLLRTLVLTNLNCTYNQGREVASTFFLAHPNLEVLHIDIGFHVPNPGGGIGKGLIEFAPNSLPRLRELKSNMEVINAILQCPCDQPRPLETLKGVKFSSLPVTHGTLLANLAKHGGELRRVELAGWNEMDDLKRMFECWPKLTWLDLGRRANVFGMSNVNKPNPNVANVVSYSIALPFPLLIIVESCHQRSNGPHSSRVSQN</sequence>
<evidence type="ECO:0000313" key="4">
    <source>
        <dbReference type="Proteomes" id="UP000027265"/>
    </source>
</evidence>
<dbReference type="InParanoid" id="A0A067PQY9"/>
<dbReference type="Gene3D" id="3.80.10.10">
    <property type="entry name" value="Ribonuclease Inhibitor"/>
    <property type="match status" value="1"/>
</dbReference>
<feature type="region of interest" description="Disordered" evidence="1">
    <location>
        <begin position="1"/>
        <end position="27"/>
    </location>
</feature>
<name>A0A067PQY9_9AGAM</name>
<dbReference type="PROSITE" id="PS50181">
    <property type="entry name" value="FBOX"/>
    <property type="match status" value="1"/>
</dbReference>
<evidence type="ECO:0000313" key="3">
    <source>
        <dbReference type="EMBL" id="KDQ53727.1"/>
    </source>
</evidence>
<dbReference type="AlphaFoldDB" id="A0A067PQY9"/>